<dbReference type="EMBL" id="AP011853">
    <property type="protein sequence ID" value="BAJ48082.1"/>
    <property type="molecule type" value="Genomic_DNA"/>
</dbReference>
<dbReference type="KEGG" id="csu:CSUB_C1020"/>
<sequence>MMSGHHVELLTLLKDHPFTKNMSEEKVMQLASISTLVRFSAGQKIFEEGEVHKRLYLIVYGLVALYFQIPTRGEFRFETIGSGEVLGWSSLMEPFKKTSGAVAVENTLAIAVDSEKLLRMMRDDPVFGSEVYRRIVMVVADRLRAARMRLLDIYGKAEEFKT</sequence>
<organism evidence="2 5">
    <name type="scientific">Caldiarchaeum subterraneum</name>
    <dbReference type="NCBI Taxonomy" id="311458"/>
    <lineage>
        <taxon>Archaea</taxon>
        <taxon>Nitrososphaerota</taxon>
        <taxon>Candidatus Caldarchaeales</taxon>
        <taxon>Candidatus Caldarchaeaceae</taxon>
        <taxon>Candidatus Caldarchaeum</taxon>
    </lineage>
</organism>
<dbReference type="GO" id="GO:0003700">
    <property type="term" value="F:DNA-binding transcription factor activity"/>
    <property type="evidence" value="ECO:0007669"/>
    <property type="project" value="TreeGrafter"/>
</dbReference>
<reference evidence="2 5" key="1">
    <citation type="journal article" date="2005" name="Environ. Microbiol.">
        <title>Genetic and functional properties of uncultivated thermophilic crenarchaeotes from a subsurface gold mine as revealed by analysis of genome fragments.</title>
        <authorList>
            <person name="Nunoura T."/>
            <person name="Hirayama H."/>
            <person name="Takami H."/>
            <person name="Oida H."/>
            <person name="Nishi S."/>
            <person name="Shimamura S."/>
            <person name="Suzuki Y."/>
            <person name="Inagaki F."/>
            <person name="Takai K."/>
            <person name="Nealson K.H."/>
            <person name="Horikoshi K."/>
        </authorList>
    </citation>
    <scope>NUCLEOTIDE SEQUENCE [LARGE SCALE GENOMIC DNA]</scope>
</reference>
<dbReference type="InterPro" id="IPR018490">
    <property type="entry name" value="cNMP-bd_dom_sf"/>
</dbReference>
<dbReference type="InterPro" id="IPR014710">
    <property type="entry name" value="RmlC-like_jellyroll"/>
</dbReference>
<reference evidence="2 5" key="2">
    <citation type="journal article" date="2011" name="Nucleic Acids Res.">
        <title>Insights into the evolution of Archaea and eukaryotic protein modifier systems revealed by the genome of a novel archaeal group.</title>
        <authorList>
            <person name="Nunoura T."/>
            <person name="Takaki Y."/>
            <person name="Kakuta J."/>
            <person name="Nishi S."/>
            <person name="Sugahara J."/>
            <person name="Kazama H."/>
            <person name="Chee G."/>
            <person name="Hattori M."/>
            <person name="Kanai A."/>
            <person name="Atomi H."/>
            <person name="Takai K."/>
            <person name="Takami H."/>
        </authorList>
    </citation>
    <scope>NUCLEOTIDE SEQUENCE [LARGE SCALE GENOMIC DNA]</scope>
</reference>
<dbReference type="EMBL" id="BA000048">
    <property type="protein sequence ID" value="BAJ50872.1"/>
    <property type="molecule type" value="Genomic_DNA"/>
</dbReference>
<evidence type="ECO:0000259" key="1">
    <source>
        <dbReference type="PROSITE" id="PS50042"/>
    </source>
</evidence>
<dbReference type="SMART" id="SM00100">
    <property type="entry name" value="cNMP"/>
    <property type="match status" value="1"/>
</dbReference>
<name>E6N713_CALS0</name>
<dbReference type="STRING" id="311458.CSUB_C1020"/>
<feature type="domain" description="Cyclic nucleotide-binding" evidence="1">
    <location>
        <begin position="18"/>
        <end position="121"/>
    </location>
</feature>
<protein>
    <submittedName>
        <fullName evidence="2">Transcriptional regulator, Crp/Fnr family</fullName>
    </submittedName>
</protein>
<evidence type="ECO:0000313" key="3">
    <source>
        <dbReference type="EMBL" id="BAJ48089.1"/>
    </source>
</evidence>
<dbReference type="Pfam" id="PF00027">
    <property type="entry name" value="cNMP_binding"/>
    <property type="match status" value="1"/>
</dbReference>
<dbReference type="PROSITE" id="PS50042">
    <property type="entry name" value="CNMP_BINDING_3"/>
    <property type="match status" value="1"/>
</dbReference>
<evidence type="ECO:0000313" key="2">
    <source>
        <dbReference type="EMBL" id="BAJ48082.1"/>
    </source>
</evidence>
<dbReference type="InterPro" id="IPR000595">
    <property type="entry name" value="cNMP-bd_dom"/>
</dbReference>
<dbReference type="EMBL" id="AP011854">
    <property type="protein sequence ID" value="BAJ48089.1"/>
    <property type="molecule type" value="Genomic_DNA"/>
</dbReference>
<dbReference type="CDD" id="cd00038">
    <property type="entry name" value="CAP_ED"/>
    <property type="match status" value="1"/>
</dbReference>
<dbReference type="InterPro" id="IPR050397">
    <property type="entry name" value="Env_Response_Regulators"/>
</dbReference>
<dbReference type="PANTHER" id="PTHR24567">
    <property type="entry name" value="CRP FAMILY TRANSCRIPTIONAL REGULATORY PROTEIN"/>
    <property type="match status" value="1"/>
</dbReference>
<dbReference type="Proteomes" id="UP000008120">
    <property type="component" value="Chromosome"/>
</dbReference>
<dbReference type="Gene3D" id="2.60.120.10">
    <property type="entry name" value="Jelly Rolls"/>
    <property type="match status" value="1"/>
</dbReference>
<dbReference type="AlphaFoldDB" id="E6N713"/>
<evidence type="ECO:0000313" key="5">
    <source>
        <dbReference type="Proteomes" id="UP000008120"/>
    </source>
</evidence>
<dbReference type="BioCyc" id="CCAL311458:G131R-1027-MONOMER"/>
<gene>
    <name evidence="4" type="ORF">CSUB_C1020</name>
    <name evidence="3" type="ORF">HGMM_F28A01C02</name>
    <name evidence="2" type="ORF">HGMM_F34A01C38</name>
</gene>
<evidence type="ECO:0000313" key="4">
    <source>
        <dbReference type="EMBL" id="BAJ50872.1"/>
    </source>
</evidence>
<dbReference type="GO" id="GO:0005829">
    <property type="term" value="C:cytosol"/>
    <property type="evidence" value="ECO:0007669"/>
    <property type="project" value="TreeGrafter"/>
</dbReference>
<dbReference type="SUPFAM" id="SSF51206">
    <property type="entry name" value="cAMP-binding domain-like"/>
    <property type="match status" value="1"/>
</dbReference>
<dbReference type="PANTHER" id="PTHR24567:SF74">
    <property type="entry name" value="HTH-TYPE TRANSCRIPTIONAL REGULATOR ARCR"/>
    <property type="match status" value="1"/>
</dbReference>
<accession>E6N713</accession>
<proteinExistence type="predicted"/>